<feature type="binding site" evidence="8">
    <location>
        <begin position="22"/>
        <end position="24"/>
    </location>
    <ligand>
        <name>shikimate</name>
        <dbReference type="ChEBI" id="CHEBI:36208"/>
    </ligand>
</feature>
<dbReference type="SUPFAM" id="SSF53223">
    <property type="entry name" value="Aminoacid dehydrogenase-like, N-terminal domain"/>
    <property type="match status" value="1"/>
</dbReference>
<evidence type="ECO:0000256" key="4">
    <source>
        <dbReference type="ARBA" id="ARBA00022857"/>
    </source>
</evidence>
<evidence type="ECO:0000313" key="12">
    <source>
        <dbReference type="EMBL" id="PJZ28817.1"/>
    </source>
</evidence>
<feature type="binding site" evidence="8">
    <location>
        <position position="258"/>
    </location>
    <ligand>
        <name>shikimate</name>
        <dbReference type="ChEBI" id="CHEBI:36208"/>
    </ligand>
</feature>
<evidence type="ECO:0000256" key="6">
    <source>
        <dbReference type="ARBA" id="ARBA00023141"/>
    </source>
</evidence>
<dbReference type="Proteomes" id="UP000231919">
    <property type="component" value="Unassembled WGS sequence"/>
</dbReference>
<feature type="binding site" evidence="8">
    <location>
        <position position="84"/>
    </location>
    <ligand>
        <name>NADP(+)</name>
        <dbReference type="ChEBI" id="CHEBI:58349"/>
    </ligand>
</feature>
<dbReference type="Proteomes" id="UP000276407">
    <property type="component" value="Chromosome 1"/>
</dbReference>
<reference evidence="12 13" key="1">
    <citation type="submission" date="2017-07" db="EMBL/GenBank/DDBJ databases">
        <title>Leptospira spp. isolated from tropical soils.</title>
        <authorList>
            <person name="Thibeaux R."/>
            <person name="Iraola G."/>
            <person name="Ferres I."/>
            <person name="Bierque E."/>
            <person name="Girault D."/>
            <person name="Soupe-Gilbert M.-E."/>
            <person name="Picardeau M."/>
            <person name="Goarant C."/>
        </authorList>
    </citation>
    <scope>NUCLEOTIDE SEQUENCE [LARGE SCALE GENOMIC DNA]</scope>
    <source>
        <strain evidence="12 13">JW2-C-B1</strain>
    </source>
</reference>
<dbReference type="PANTHER" id="PTHR21089:SF1">
    <property type="entry name" value="BIFUNCTIONAL 3-DEHYDROQUINATE DEHYDRATASE_SHIKIMATE DEHYDROGENASE, CHLOROPLASTIC"/>
    <property type="match status" value="1"/>
</dbReference>
<feature type="domain" description="SDH C-terminal" evidence="10">
    <location>
        <begin position="251"/>
        <end position="278"/>
    </location>
</feature>
<evidence type="ECO:0000313" key="11">
    <source>
        <dbReference type="EMBL" id="AYV55422.1"/>
    </source>
</evidence>
<dbReference type="RefSeq" id="WP_020986231.1">
    <property type="nucleotide sequence ID" value="NZ_CP033614.1"/>
</dbReference>
<comment type="caution">
    <text evidence="8">Lacks conserved residue(s) required for the propagation of feature annotation.</text>
</comment>
<dbReference type="KEGG" id="lkm:EFP84_07795"/>
<feature type="active site" description="Proton acceptor" evidence="8">
    <location>
        <position position="72"/>
    </location>
</feature>
<dbReference type="OrthoDB" id="9792692at2"/>
<dbReference type="InterPro" id="IPR013708">
    <property type="entry name" value="Shikimate_DH-bd_N"/>
</dbReference>
<dbReference type="GO" id="GO:0009073">
    <property type="term" value="P:aromatic amino acid family biosynthetic process"/>
    <property type="evidence" value="ECO:0007669"/>
    <property type="project" value="UniProtKB-KW"/>
</dbReference>
<dbReference type="GO" id="GO:0008652">
    <property type="term" value="P:amino acid biosynthetic process"/>
    <property type="evidence" value="ECO:0007669"/>
    <property type="project" value="UniProtKB-KW"/>
</dbReference>
<dbReference type="GO" id="GO:0009423">
    <property type="term" value="P:chorismate biosynthetic process"/>
    <property type="evidence" value="ECO:0007669"/>
    <property type="project" value="UniProtKB-UniRule"/>
</dbReference>
<dbReference type="EMBL" id="CP033614">
    <property type="protein sequence ID" value="AYV55422.1"/>
    <property type="molecule type" value="Genomic_DNA"/>
</dbReference>
<dbReference type="SUPFAM" id="SSF51735">
    <property type="entry name" value="NAD(P)-binding Rossmann-fold domains"/>
    <property type="match status" value="1"/>
</dbReference>
<evidence type="ECO:0000256" key="7">
    <source>
        <dbReference type="ARBA" id="ARBA00049442"/>
    </source>
</evidence>
<evidence type="ECO:0000259" key="9">
    <source>
        <dbReference type="Pfam" id="PF08501"/>
    </source>
</evidence>
<keyword evidence="6 8" id="KW-0057">Aromatic amino acid biosynthesis</keyword>
<gene>
    <name evidence="8 11" type="primary">aroE</name>
    <name evidence="12" type="ORF">CH378_15900</name>
    <name evidence="11" type="ORF">EFP84_07795</name>
</gene>
<dbReference type="InterPro" id="IPR046346">
    <property type="entry name" value="Aminoacid_DH-like_N_sf"/>
</dbReference>
<feature type="binding site" evidence="8">
    <location>
        <position position="228"/>
    </location>
    <ligand>
        <name>NADP(+)</name>
        <dbReference type="ChEBI" id="CHEBI:58349"/>
    </ligand>
</feature>
<feature type="binding site" evidence="8">
    <location>
        <position position="230"/>
    </location>
    <ligand>
        <name>shikimate</name>
        <dbReference type="ChEBI" id="CHEBI:36208"/>
    </ligand>
</feature>
<feature type="binding site" evidence="8">
    <location>
        <position position="93"/>
    </location>
    <ligand>
        <name>shikimate</name>
        <dbReference type="ChEBI" id="CHEBI:36208"/>
    </ligand>
</feature>
<evidence type="ECO:0000313" key="13">
    <source>
        <dbReference type="Proteomes" id="UP000231919"/>
    </source>
</evidence>
<reference evidence="11 14" key="2">
    <citation type="submission" date="2018-11" db="EMBL/GenBank/DDBJ databases">
        <title>Complete genome sequence of Leptospira kmetyi isolate LS 001/16 from soil sample associated with a leptospirosis patient in Kelantan.</title>
        <authorList>
            <person name="Muhammad Yusoff F."/>
            <person name="Muhammad Yusoff S."/>
            <person name="Ahmad M.N."/>
            <person name="Yusof N.Y."/>
            <person name="Aziah I."/>
        </authorList>
    </citation>
    <scope>NUCLEOTIDE SEQUENCE [LARGE SCALE GENOMIC DNA]</scope>
    <source>
        <strain evidence="11 14">LS 001/16</strain>
    </source>
</reference>
<evidence type="ECO:0000256" key="5">
    <source>
        <dbReference type="ARBA" id="ARBA00023002"/>
    </source>
</evidence>
<dbReference type="GO" id="GO:0050661">
    <property type="term" value="F:NADP binding"/>
    <property type="evidence" value="ECO:0007669"/>
    <property type="project" value="InterPro"/>
</dbReference>
<feature type="domain" description="Shikimate dehydrogenase substrate binding N-terminal" evidence="9">
    <location>
        <begin position="14"/>
        <end position="95"/>
    </location>
</feature>
<evidence type="ECO:0000256" key="2">
    <source>
        <dbReference type="ARBA" id="ARBA00012962"/>
    </source>
</evidence>
<keyword evidence="5 8" id="KW-0560">Oxidoreductase</keyword>
<comment type="similarity">
    <text evidence="8">Belongs to the shikimate dehydrogenase family.</text>
</comment>
<evidence type="ECO:0000313" key="14">
    <source>
        <dbReference type="Proteomes" id="UP000276407"/>
    </source>
</evidence>
<feature type="binding site" evidence="8">
    <location>
        <position position="251"/>
    </location>
    <ligand>
        <name>NADP(+)</name>
        <dbReference type="ChEBI" id="CHEBI:58349"/>
    </ligand>
</feature>
<feature type="binding site" evidence="8">
    <location>
        <position position="68"/>
    </location>
    <ligand>
        <name>shikimate</name>
        <dbReference type="ChEBI" id="CHEBI:36208"/>
    </ligand>
</feature>
<dbReference type="Pfam" id="PF18317">
    <property type="entry name" value="SDH_C"/>
    <property type="match status" value="1"/>
</dbReference>
<keyword evidence="3 8" id="KW-0028">Amino-acid biosynthesis</keyword>
<comment type="catalytic activity">
    <reaction evidence="7 8">
        <text>shikimate + NADP(+) = 3-dehydroshikimate + NADPH + H(+)</text>
        <dbReference type="Rhea" id="RHEA:17737"/>
        <dbReference type="ChEBI" id="CHEBI:15378"/>
        <dbReference type="ChEBI" id="CHEBI:16630"/>
        <dbReference type="ChEBI" id="CHEBI:36208"/>
        <dbReference type="ChEBI" id="CHEBI:57783"/>
        <dbReference type="ChEBI" id="CHEBI:58349"/>
        <dbReference type="EC" id="1.1.1.25"/>
    </reaction>
</comment>
<comment type="subunit">
    <text evidence="8">Homodimer.</text>
</comment>
<keyword evidence="13" id="KW-1185">Reference proteome</keyword>
<comment type="function">
    <text evidence="8">Involved in the biosynthesis of the chorismate, which leads to the biosynthesis of aromatic amino acids. Catalyzes the reversible NADPH linked reduction of 3-dehydroshikimate (DHSA) to yield shikimate (SA).</text>
</comment>
<dbReference type="Gene3D" id="3.40.50.720">
    <property type="entry name" value="NAD(P)-binding Rossmann-like Domain"/>
    <property type="match status" value="1"/>
</dbReference>
<protein>
    <recommendedName>
        <fullName evidence="2 8">Shikimate dehydrogenase (NADP(+))</fullName>
        <shortName evidence="8">SDH</shortName>
        <ecNumber evidence="2 8">1.1.1.25</ecNumber>
    </recommendedName>
</protein>
<dbReference type="HAMAP" id="MF_00222">
    <property type="entry name" value="Shikimate_DH_AroE"/>
    <property type="match status" value="1"/>
</dbReference>
<dbReference type="Gene3D" id="3.40.50.10860">
    <property type="entry name" value="Leucine Dehydrogenase, chain A, domain 1"/>
    <property type="match status" value="1"/>
</dbReference>
<evidence type="ECO:0000256" key="8">
    <source>
        <dbReference type="HAMAP-Rule" id="MF_00222"/>
    </source>
</evidence>
<dbReference type="InterPro" id="IPR022893">
    <property type="entry name" value="Shikimate_DH_fam"/>
</dbReference>
<comment type="pathway">
    <text evidence="1 8">Metabolic intermediate biosynthesis; chorismate biosynthesis; chorismate from D-erythrose 4-phosphate and phosphoenolpyruvate: step 4/7.</text>
</comment>
<dbReference type="GO" id="GO:0019632">
    <property type="term" value="P:shikimate metabolic process"/>
    <property type="evidence" value="ECO:0007669"/>
    <property type="project" value="InterPro"/>
</dbReference>
<organism evidence="11 14">
    <name type="scientific">Leptospira kmetyi</name>
    <dbReference type="NCBI Taxonomy" id="408139"/>
    <lineage>
        <taxon>Bacteria</taxon>
        <taxon>Pseudomonadati</taxon>
        <taxon>Spirochaetota</taxon>
        <taxon>Spirochaetia</taxon>
        <taxon>Leptospirales</taxon>
        <taxon>Leptospiraceae</taxon>
        <taxon>Leptospira</taxon>
    </lineage>
</organism>
<keyword evidence="4 8" id="KW-0521">NADP</keyword>
<evidence type="ECO:0000256" key="3">
    <source>
        <dbReference type="ARBA" id="ARBA00022605"/>
    </source>
</evidence>
<dbReference type="InterPro" id="IPR011342">
    <property type="entry name" value="Shikimate_DH"/>
</dbReference>
<feature type="binding site" evidence="8">
    <location>
        <begin position="133"/>
        <end position="137"/>
    </location>
    <ligand>
        <name>NADP(+)</name>
        <dbReference type="ChEBI" id="CHEBI:58349"/>
    </ligand>
</feature>
<dbReference type="AlphaFoldDB" id="A0A2M9XK10"/>
<evidence type="ECO:0000256" key="1">
    <source>
        <dbReference type="ARBA" id="ARBA00004871"/>
    </source>
</evidence>
<dbReference type="GO" id="GO:0004764">
    <property type="term" value="F:shikimate 3-dehydrogenase (NADP+) activity"/>
    <property type="evidence" value="ECO:0007669"/>
    <property type="project" value="UniProtKB-UniRule"/>
</dbReference>
<dbReference type="NCBIfam" id="TIGR00507">
    <property type="entry name" value="aroE"/>
    <property type="match status" value="1"/>
</dbReference>
<sequence length="290" mass="31760">MKNETKLSSQTFGITGFPLSHSLSPLIHNSLYKDKGIDAEYLVFETPELNAEKIRELRNSGVLGLSVTIPHKEKAFSLADRSDEASRIMKASNTLLIGTGSINAYNTDGEGAYRSILEWSPTSFNKGKTVILGSGGSARGIAYSLAASGKIRELILCSRNETTGREICSLISENSNVITKHVSPDSLFEIREEISLVIHTTPLGMKGQSPGPFLTEEFFNPNTTLFDIVYNPLETPLVKAARKKGSTIIPGSEMLLYQAMKQFELFTGVSPNAEDIIKTRERLSQALANR</sequence>
<accession>A0A2M9XK10</accession>
<dbReference type="EC" id="1.1.1.25" evidence="2 8"/>
<dbReference type="Pfam" id="PF08501">
    <property type="entry name" value="Shikimate_dh_N"/>
    <property type="match status" value="1"/>
</dbReference>
<dbReference type="GO" id="GO:0005829">
    <property type="term" value="C:cytosol"/>
    <property type="evidence" value="ECO:0007669"/>
    <property type="project" value="TreeGrafter"/>
</dbReference>
<dbReference type="InterPro" id="IPR036291">
    <property type="entry name" value="NAD(P)-bd_dom_sf"/>
</dbReference>
<dbReference type="EMBL" id="NPDP01000032">
    <property type="protein sequence ID" value="PJZ28817.1"/>
    <property type="molecule type" value="Genomic_DNA"/>
</dbReference>
<dbReference type="InterPro" id="IPR041121">
    <property type="entry name" value="SDH_C"/>
</dbReference>
<evidence type="ECO:0000259" key="10">
    <source>
        <dbReference type="Pfam" id="PF18317"/>
    </source>
</evidence>
<dbReference type="PANTHER" id="PTHR21089">
    <property type="entry name" value="SHIKIMATE DEHYDROGENASE"/>
    <property type="match status" value="1"/>
</dbReference>
<name>A0A2M9XK10_9LEPT</name>
<proteinExistence type="inferred from homology"/>
<dbReference type="CDD" id="cd01065">
    <property type="entry name" value="NAD_bind_Shikimate_DH"/>
    <property type="match status" value="1"/>
</dbReference>
<feature type="binding site" evidence="8">
    <location>
        <position position="108"/>
    </location>
    <ligand>
        <name>shikimate</name>
        <dbReference type="ChEBI" id="CHEBI:36208"/>
    </ligand>
</feature>